<evidence type="ECO:0000256" key="3">
    <source>
        <dbReference type="PIRSR" id="PIRSR625705-1"/>
    </source>
</evidence>
<dbReference type="RefSeq" id="WP_126821607.1">
    <property type="nucleotide sequence ID" value="NZ_JBHLWU010000001.1"/>
</dbReference>
<dbReference type="InterPro" id="IPR017853">
    <property type="entry name" value="GH"/>
</dbReference>
<gene>
    <name evidence="5" type="ORF">CBF30_00200</name>
</gene>
<organism evidence="5 6">
    <name type="scientific">Vagococcus entomophilus</name>
    <dbReference type="NCBI Taxonomy" id="1160095"/>
    <lineage>
        <taxon>Bacteria</taxon>
        <taxon>Bacillati</taxon>
        <taxon>Bacillota</taxon>
        <taxon>Bacilli</taxon>
        <taxon>Lactobacillales</taxon>
        <taxon>Enterococcaceae</taxon>
        <taxon>Vagococcus</taxon>
    </lineage>
</organism>
<keyword evidence="2" id="KW-0378">Hydrolase</keyword>
<protein>
    <recommendedName>
        <fullName evidence="4">Glycoside hydrolase family 20 catalytic domain-containing protein</fullName>
    </recommendedName>
</protein>
<dbReference type="PANTHER" id="PTHR43678">
    <property type="entry name" value="PUTATIVE (AFU_ORTHOLOGUE AFUA_2G00640)-RELATED"/>
    <property type="match status" value="1"/>
</dbReference>
<evidence type="ECO:0000259" key="4">
    <source>
        <dbReference type="Pfam" id="PF00728"/>
    </source>
</evidence>
<dbReference type="EMBL" id="NGJZ01000001">
    <property type="protein sequence ID" value="RSU07697.1"/>
    <property type="molecule type" value="Genomic_DNA"/>
</dbReference>
<dbReference type="Pfam" id="PF00728">
    <property type="entry name" value="Glyco_hydro_20"/>
    <property type="match status" value="1"/>
</dbReference>
<dbReference type="OrthoDB" id="1098018at2"/>
<dbReference type="PRINTS" id="PR00738">
    <property type="entry name" value="GLHYDRLASE20"/>
</dbReference>
<comment type="caution">
    <text evidence="5">The sequence shown here is derived from an EMBL/GenBank/DDBJ whole genome shotgun (WGS) entry which is preliminary data.</text>
</comment>
<keyword evidence="6" id="KW-1185">Reference proteome</keyword>
<evidence type="ECO:0000256" key="2">
    <source>
        <dbReference type="ARBA" id="ARBA00022801"/>
    </source>
</evidence>
<dbReference type="Proteomes" id="UP000288669">
    <property type="component" value="Unassembled WGS sequence"/>
</dbReference>
<dbReference type="AlphaFoldDB" id="A0A430AIG3"/>
<dbReference type="GO" id="GO:0004563">
    <property type="term" value="F:beta-N-acetylhexosaminidase activity"/>
    <property type="evidence" value="ECO:0007669"/>
    <property type="project" value="InterPro"/>
</dbReference>
<dbReference type="PANTHER" id="PTHR43678:SF1">
    <property type="entry name" value="BETA-N-ACETYLHEXOSAMINIDASE"/>
    <property type="match status" value="1"/>
</dbReference>
<feature type="domain" description="Glycoside hydrolase family 20 catalytic" evidence="4">
    <location>
        <begin position="35"/>
        <end position="351"/>
    </location>
</feature>
<reference evidence="5 6" key="1">
    <citation type="submission" date="2017-05" db="EMBL/GenBank/DDBJ databases">
        <title>Vagococcus spp. assemblies.</title>
        <authorList>
            <person name="Gulvik C.A."/>
        </authorList>
    </citation>
    <scope>NUCLEOTIDE SEQUENCE [LARGE SCALE GENOMIC DNA]</scope>
    <source>
        <strain evidence="5 6">DSM 24756</strain>
    </source>
</reference>
<sequence>MEKRKNFKKICFFCLGILCLFAKNKVTLASEKQSGLTLDVARRYYSVSTIKEYIDIIHQNKGTFLQLHLSDDENYALESKLLGQTTKHAIRTKNGAYLNVQTNRKFLSYKQIEELESYAKKKQVHLIPEIDTPAHAKAILQLVKNKYGEKKRESLRQAYTVNQIDYIKKENVLFIQSLYQEVVKQFPKSPYFHMGGDEFVAVDANNQQYIHYVNQMAKWAKKNKKILRLWNDGLLKEEIKQLNHSVEVTYWSYDGDKQNPKEVRQLRKERASLPDLLKNKIKVLNYNSYYLYLVPSKRTLPNYSSKQSLNFFKENWQLQDWDGADSTYQENNIASSHYLIGSSISIWSEESSPLSEEKIVQGTKPYINQYFQLVTSKD</sequence>
<evidence type="ECO:0000256" key="1">
    <source>
        <dbReference type="ARBA" id="ARBA00006285"/>
    </source>
</evidence>
<dbReference type="GO" id="GO:0005975">
    <property type="term" value="P:carbohydrate metabolic process"/>
    <property type="evidence" value="ECO:0007669"/>
    <property type="project" value="InterPro"/>
</dbReference>
<name>A0A430AIG3_9ENTE</name>
<dbReference type="InterPro" id="IPR052764">
    <property type="entry name" value="GH20_Enzymes"/>
</dbReference>
<dbReference type="InterPro" id="IPR015883">
    <property type="entry name" value="Glyco_hydro_20_cat"/>
</dbReference>
<dbReference type="Gene3D" id="3.20.20.80">
    <property type="entry name" value="Glycosidases"/>
    <property type="match status" value="1"/>
</dbReference>
<dbReference type="SUPFAM" id="SSF51445">
    <property type="entry name" value="(Trans)glycosidases"/>
    <property type="match status" value="1"/>
</dbReference>
<comment type="similarity">
    <text evidence="1">Belongs to the glycosyl hydrolase 20 family.</text>
</comment>
<proteinExistence type="inferred from homology"/>
<evidence type="ECO:0000313" key="6">
    <source>
        <dbReference type="Proteomes" id="UP000288669"/>
    </source>
</evidence>
<feature type="active site" description="Proton donor" evidence="3">
    <location>
        <position position="198"/>
    </location>
</feature>
<dbReference type="InterPro" id="IPR025705">
    <property type="entry name" value="Beta_hexosaminidase_sua/sub"/>
</dbReference>
<evidence type="ECO:0000313" key="5">
    <source>
        <dbReference type="EMBL" id="RSU07697.1"/>
    </source>
</evidence>
<accession>A0A430AIG3</accession>